<dbReference type="InterPro" id="IPR050410">
    <property type="entry name" value="CCR4/nocturin_mRNA_transcr"/>
</dbReference>
<evidence type="ECO:0000313" key="3">
    <source>
        <dbReference type="EMBL" id="CAB3374548.1"/>
    </source>
</evidence>
<evidence type="ECO:0000259" key="2">
    <source>
        <dbReference type="Pfam" id="PF03372"/>
    </source>
</evidence>
<proteinExistence type="predicted"/>
<accession>A0A8S1CV01</accession>
<feature type="domain" description="Endonuclease/exonuclease/phosphatase" evidence="2">
    <location>
        <begin position="137"/>
        <end position="322"/>
    </location>
</feature>
<dbReference type="SUPFAM" id="SSF56219">
    <property type="entry name" value="DNase I-like"/>
    <property type="match status" value="1"/>
</dbReference>
<gene>
    <name evidence="3" type="ORF">CLODIP_2_CD06404</name>
</gene>
<dbReference type="InterPro" id="IPR005135">
    <property type="entry name" value="Endo/exonuclease/phosphatase"/>
</dbReference>
<keyword evidence="4" id="KW-1185">Reference proteome</keyword>
<dbReference type="Proteomes" id="UP000494165">
    <property type="component" value="Unassembled WGS sequence"/>
</dbReference>
<feature type="region of interest" description="Disordered" evidence="1">
    <location>
        <begin position="56"/>
        <end position="81"/>
    </location>
</feature>
<dbReference type="PANTHER" id="PTHR12121">
    <property type="entry name" value="CARBON CATABOLITE REPRESSOR PROTEIN 4"/>
    <property type="match status" value="1"/>
</dbReference>
<dbReference type="Pfam" id="PF03372">
    <property type="entry name" value="Exo_endo_phos"/>
    <property type="match status" value="1"/>
</dbReference>
<dbReference type="AlphaFoldDB" id="A0A8S1CV01"/>
<sequence>MLRNFLTVRLKSLRNKTSNNPLLFQLVCPPINQQLHCSSQLNKRKTVLDSDFVSRIMSSSDNPPNSSSQPKAGTARDDRDDDVQIVAEIPRGRLEPKSGKALYHPQNPLVRRHLDFTPLGHEYLQKGMKPETHFTVMSYNVLAQELLHQHGYLYKQNHPDSLHWSGRFSRFIREIHYLKPDILCLQEVQEDHFDSFFKTALANLGYVGTYKQRTGDKCDGCAMFWQESKLKLLEQTTVEFYQPGVSVLDKDNIALVSRLQLAGRQVVVATTHLVYNPKRSDIRLAQVQLLLAELDRVSHCIVEGTAQHHPVVLTGDFNFDTGSCVYHLITSGELRYDCLSKPRLKNCSGRSSPPLGSKLVPSRLGITDCCQHASVLTDRSDYKEGCV</sequence>
<dbReference type="Gene3D" id="3.60.10.10">
    <property type="entry name" value="Endonuclease/exonuclease/phosphatase"/>
    <property type="match status" value="1"/>
</dbReference>
<evidence type="ECO:0000256" key="1">
    <source>
        <dbReference type="SAM" id="MobiDB-lite"/>
    </source>
</evidence>
<evidence type="ECO:0000313" key="4">
    <source>
        <dbReference type="Proteomes" id="UP000494165"/>
    </source>
</evidence>
<reference evidence="3 4" key="1">
    <citation type="submission" date="2020-04" db="EMBL/GenBank/DDBJ databases">
        <authorList>
            <person name="Alioto T."/>
            <person name="Alioto T."/>
            <person name="Gomez Garrido J."/>
        </authorList>
    </citation>
    <scope>NUCLEOTIDE SEQUENCE [LARGE SCALE GENOMIC DNA]</scope>
</reference>
<organism evidence="3 4">
    <name type="scientific">Cloeon dipterum</name>
    <dbReference type="NCBI Taxonomy" id="197152"/>
    <lineage>
        <taxon>Eukaryota</taxon>
        <taxon>Metazoa</taxon>
        <taxon>Ecdysozoa</taxon>
        <taxon>Arthropoda</taxon>
        <taxon>Hexapoda</taxon>
        <taxon>Insecta</taxon>
        <taxon>Pterygota</taxon>
        <taxon>Palaeoptera</taxon>
        <taxon>Ephemeroptera</taxon>
        <taxon>Pisciforma</taxon>
        <taxon>Baetidae</taxon>
        <taxon>Cloeon</taxon>
    </lineage>
</organism>
<dbReference type="EMBL" id="CADEPI010000100">
    <property type="protein sequence ID" value="CAB3374548.1"/>
    <property type="molecule type" value="Genomic_DNA"/>
</dbReference>
<dbReference type="InterPro" id="IPR036691">
    <property type="entry name" value="Endo/exonu/phosph_ase_sf"/>
</dbReference>
<comment type="caution">
    <text evidence="3">The sequence shown here is derived from an EMBL/GenBank/DDBJ whole genome shotgun (WGS) entry which is preliminary data.</text>
</comment>
<feature type="compositionally biased region" description="Low complexity" evidence="1">
    <location>
        <begin position="58"/>
        <end position="68"/>
    </location>
</feature>
<dbReference type="PANTHER" id="PTHR12121:SF34">
    <property type="entry name" value="PROTEIN ANGEL"/>
    <property type="match status" value="1"/>
</dbReference>
<dbReference type="GO" id="GO:0000175">
    <property type="term" value="F:3'-5'-RNA exonuclease activity"/>
    <property type="evidence" value="ECO:0007669"/>
    <property type="project" value="TreeGrafter"/>
</dbReference>
<protein>
    <recommendedName>
        <fullName evidence="2">Endonuclease/exonuclease/phosphatase domain-containing protein</fullName>
    </recommendedName>
</protein>
<dbReference type="OrthoDB" id="10253982at2759"/>
<name>A0A8S1CV01_9INSE</name>